<dbReference type="InterPro" id="IPR050993">
    <property type="entry name" value="Isochorismatase_domain"/>
</dbReference>
<accession>A0A381U2T5</accession>
<reference evidence="2" key="1">
    <citation type="submission" date="2018-05" db="EMBL/GenBank/DDBJ databases">
        <authorList>
            <person name="Lanie J.A."/>
            <person name="Ng W.-L."/>
            <person name="Kazmierczak K.M."/>
            <person name="Andrzejewski T.M."/>
            <person name="Davidsen T.M."/>
            <person name="Wayne K.J."/>
            <person name="Tettelin H."/>
            <person name="Glass J.I."/>
            <person name="Rusch D."/>
            <person name="Podicherti R."/>
            <person name="Tsui H.-C.T."/>
            <person name="Winkler M.E."/>
        </authorList>
    </citation>
    <scope>NUCLEOTIDE SEQUENCE</scope>
</reference>
<feature type="domain" description="Isochorismatase-like" evidence="1">
    <location>
        <begin position="8"/>
        <end position="158"/>
    </location>
</feature>
<sequence>MLIQASNSILIVIDVQAYFLDKLPACQRVKLVSRIAWLMRVAGYLDIPIIATAENIQDLGDLLPALKTLLPNSLPVFDKFSFGLLAQADIRKALEDVRKSEVVLVGMETDVCVAHSALQLHAAGYRPLVIADATASPEPNHVAGLKRIENAGIMITNTKGVFYEWVRDVPSAARLRNQLGPDLPTGLIL</sequence>
<dbReference type="InterPro" id="IPR036380">
    <property type="entry name" value="Isochorismatase-like_sf"/>
</dbReference>
<dbReference type="AlphaFoldDB" id="A0A381U2T5"/>
<dbReference type="EMBL" id="UINC01005531">
    <property type="protein sequence ID" value="SVA21918.1"/>
    <property type="molecule type" value="Genomic_DNA"/>
</dbReference>
<gene>
    <name evidence="2" type="ORF">METZ01_LOCUS74772</name>
</gene>
<evidence type="ECO:0000313" key="2">
    <source>
        <dbReference type="EMBL" id="SVA21918.1"/>
    </source>
</evidence>
<dbReference type="InterPro" id="IPR000868">
    <property type="entry name" value="Isochorismatase-like_dom"/>
</dbReference>
<dbReference type="Pfam" id="PF00857">
    <property type="entry name" value="Isochorismatase"/>
    <property type="match status" value="1"/>
</dbReference>
<protein>
    <recommendedName>
        <fullName evidence="1">Isochorismatase-like domain-containing protein</fullName>
    </recommendedName>
</protein>
<evidence type="ECO:0000259" key="1">
    <source>
        <dbReference type="Pfam" id="PF00857"/>
    </source>
</evidence>
<dbReference type="PANTHER" id="PTHR14119:SF3">
    <property type="entry name" value="ISOCHORISMATASE DOMAIN-CONTAINING PROTEIN 2"/>
    <property type="match status" value="1"/>
</dbReference>
<proteinExistence type="predicted"/>
<name>A0A381U2T5_9ZZZZ</name>
<dbReference type="SUPFAM" id="SSF52499">
    <property type="entry name" value="Isochorismatase-like hydrolases"/>
    <property type="match status" value="1"/>
</dbReference>
<dbReference type="PANTHER" id="PTHR14119">
    <property type="entry name" value="HYDROLASE"/>
    <property type="match status" value="1"/>
</dbReference>
<organism evidence="2">
    <name type="scientific">marine metagenome</name>
    <dbReference type="NCBI Taxonomy" id="408172"/>
    <lineage>
        <taxon>unclassified sequences</taxon>
        <taxon>metagenomes</taxon>
        <taxon>ecological metagenomes</taxon>
    </lineage>
</organism>
<dbReference type="Gene3D" id="3.40.50.850">
    <property type="entry name" value="Isochorismatase-like"/>
    <property type="match status" value="1"/>
</dbReference>